<dbReference type="EMBL" id="MHJI01000022">
    <property type="protein sequence ID" value="OGY65134.1"/>
    <property type="molecule type" value="Genomic_DNA"/>
</dbReference>
<dbReference type="PANTHER" id="PTHR21666">
    <property type="entry name" value="PEPTIDASE-RELATED"/>
    <property type="match status" value="1"/>
</dbReference>
<dbReference type="GO" id="GO:0004222">
    <property type="term" value="F:metalloendopeptidase activity"/>
    <property type="evidence" value="ECO:0007669"/>
    <property type="project" value="TreeGrafter"/>
</dbReference>
<evidence type="ECO:0000313" key="5">
    <source>
        <dbReference type="Proteomes" id="UP000178517"/>
    </source>
</evidence>
<feature type="coiled-coil region" evidence="2">
    <location>
        <begin position="216"/>
        <end position="253"/>
    </location>
</feature>
<dbReference type="InterPro" id="IPR016047">
    <property type="entry name" value="M23ase_b-sheet_dom"/>
</dbReference>
<evidence type="ECO:0000259" key="3">
    <source>
        <dbReference type="Pfam" id="PF01551"/>
    </source>
</evidence>
<dbReference type="SUPFAM" id="SSF51261">
    <property type="entry name" value="Duplicated hybrid motif"/>
    <property type="match status" value="1"/>
</dbReference>
<dbReference type="Proteomes" id="UP000178517">
    <property type="component" value="Unassembled WGS sequence"/>
</dbReference>
<dbReference type="InterPro" id="IPR011055">
    <property type="entry name" value="Dup_hybrid_motif"/>
</dbReference>
<dbReference type="PANTHER" id="PTHR21666:SF289">
    <property type="entry name" value="L-ALA--D-GLU ENDOPEPTIDASE"/>
    <property type="match status" value="1"/>
</dbReference>
<feature type="domain" description="M23ase beta-sheet core" evidence="3">
    <location>
        <begin position="298"/>
        <end position="393"/>
    </location>
</feature>
<feature type="coiled-coil region" evidence="2">
    <location>
        <begin position="30"/>
        <end position="120"/>
    </location>
</feature>
<dbReference type="Pfam" id="PF01551">
    <property type="entry name" value="Peptidase_M23"/>
    <property type="match status" value="1"/>
</dbReference>
<keyword evidence="1" id="KW-0732">Signal</keyword>
<evidence type="ECO:0000256" key="1">
    <source>
        <dbReference type="ARBA" id="ARBA00022729"/>
    </source>
</evidence>
<reference evidence="4 5" key="1">
    <citation type="journal article" date="2016" name="Nat. Commun.">
        <title>Thousands of microbial genomes shed light on interconnected biogeochemical processes in an aquifer system.</title>
        <authorList>
            <person name="Anantharaman K."/>
            <person name="Brown C.T."/>
            <person name="Hug L.A."/>
            <person name="Sharon I."/>
            <person name="Castelle C.J."/>
            <person name="Probst A.J."/>
            <person name="Thomas B.C."/>
            <person name="Singh A."/>
            <person name="Wilkins M.J."/>
            <person name="Karaoz U."/>
            <person name="Brodie E.L."/>
            <person name="Williams K.H."/>
            <person name="Hubbard S.S."/>
            <person name="Banfield J.F."/>
        </authorList>
    </citation>
    <scope>NUCLEOTIDE SEQUENCE [LARGE SCALE GENOMIC DNA]</scope>
</reference>
<proteinExistence type="predicted"/>
<sequence>MNRSTKSVIFTFALLLVVFSWVPLYAAQTPEELKKAINEKTKNLEEINNQLKAVGKAFQDTQNLGKSLKKEITQIDTSIKQLNLQIKASEINVQKINLELDSLEYKISETEAQIGNKKDAVGNIVRQMNESDHENFLITMLKNKSLSASVVELQSLMDLSENLSTDLSTLQHLRTELSEYLGETTSKKSELEFENKNFKNRKTIVQTQKSNRTKILEQTKSQEKVYQDLLSDLEKQQDQMADEIAKIEEELRARFDESVLPSKRPGLLGWPVKTRDLGGVGILTQHFGERSYLYKGKPHNGLDIGIPVGTPVYAAEDGKVMAVDDNDRSRFKKYQYGEYVLIGHPNNLATLYAHLESAIVRKGDQVKRGDLIGYSGNSGYSTGPHVHFGVYWASSILMKSIPPAAGLVPVGVILNPEDYL</sequence>
<comment type="caution">
    <text evidence="4">The sequence shown here is derived from an EMBL/GenBank/DDBJ whole genome shotgun (WGS) entry which is preliminary data.</text>
</comment>
<dbReference type="AlphaFoldDB" id="A0A1G1ZKR3"/>
<dbReference type="STRING" id="1798406.A3A04_02405"/>
<evidence type="ECO:0000256" key="2">
    <source>
        <dbReference type="SAM" id="Coils"/>
    </source>
</evidence>
<accession>A0A1G1ZKR3</accession>
<evidence type="ECO:0000313" key="4">
    <source>
        <dbReference type="EMBL" id="OGY65134.1"/>
    </source>
</evidence>
<protein>
    <recommendedName>
        <fullName evidence="3">M23ase beta-sheet core domain-containing protein</fullName>
    </recommendedName>
</protein>
<gene>
    <name evidence="4" type="ORF">A3A04_02405</name>
</gene>
<dbReference type="Gene3D" id="2.70.70.10">
    <property type="entry name" value="Glucose Permease (Domain IIA)"/>
    <property type="match status" value="1"/>
</dbReference>
<name>A0A1G1ZKR3_9BACT</name>
<dbReference type="Gene3D" id="6.10.250.3150">
    <property type="match status" value="1"/>
</dbReference>
<organism evidence="4 5">
    <name type="scientific">Candidatus Harrisonbacteria bacterium RIFCSPLOWO2_01_FULL_40_28</name>
    <dbReference type="NCBI Taxonomy" id="1798406"/>
    <lineage>
        <taxon>Bacteria</taxon>
        <taxon>Candidatus Harrisoniibacteriota</taxon>
    </lineage>
</organism>
<keyword evidence="2" id="KW-0175">Coiled coil</keyword>
<dbReference type="InterPro" id="IPR050570">
    <property type="entry name" value="Cell_wall_metabolism_enzyme"/>
</dbReference>
<dbReference type="CDD" id="cd12797">
    <property type="entry name" value="M23_peptidase"/>
    <property type="match status" value="1"/>
</dbReference>